<feature type="coiled-coil region" evidence="1">
    <location>
        <begin position="14"/>
        <end position="41"/>
    </location>
</feature>
<name>A0AAW0DNF9_9AGAR</name>
<evidence type="ECO:0000313" key="3">
    <source>
        <dbReference type="EMBL" id="KAK7052181.1"/>
    </source>
</evidence>
<proteinExistence type="predicted"/>
<sequence>MHMLQSLELDRVLVAETDAQIREIESQMSKLEEQLTALKDSIYVLRATKELAKQRLDSYKYPVLTLPNEIVSEIFLHFLPTYPKTSPLLGRLSPTTLTHICHRWREIALTTPALWRAIDLESEGETAAFLAQLWLERSGCLPLSIRAADFDFEDSFLSVYRVFIPHRARWEHLDLELEDPDHLEVLDGSLPLLHTLSVFLGKSLVKPLLLQNSPLLRTVVLDDYGRPSLILPWSQMTCLTLRSLYPAECISILRQTENLVSCNLDLWTEDLPGGQLADVQLLRLETLVFERNSDIWVEFLQILITPALRSLEMVEGFLNKTDPIGSLNSFISRSGCTLNELRIMAASIDEDSYRYAFPSIPLVVCSS</sequence>
<reference evidence="3 4" key="1">
    <citation type="journal article" date="2024" name="J Genomics">
        <title>Draft genome sequencing and assembly of Favolaschia claudopus CIRM-BRFM 2984 isolated from oak limbs.</title>
        <authorList>
            <person name="Navarro D."/>
            <person name="Drula E."/>
            <person name="Chaduli D."/>
            <person name="Cazenave R."/>
            <person name="Ahrendt S."/>
            <person name="Wang J."/>
            <person name="Lipzen A."/>
            <person name="Daum C."/>
            <person name="Barry K."/>
            <person name="Grigoriev I.V."/>
            <person name="Favel A."/>
            <person name="Rosso M.N."/>
            <person name="Martin F."/>
        </authorList>
    </citation>
    <scope>NUCLEOTIDE SEQUENCE [LARGE SCALE GENOMIC DNA]</scope>
    <source>
        <strain evidence="3 4">CIRM-BRFM 2984</strain>
    </source>
</reference>
<dbReference type="EMBL" id="JAWWNJ010000007">
    <property type="protein sequence ID" value="KAK7052181.1"/>
    <property type="molecule type" value="Genomic_DNA"/>
</dbReference>
<gene>
    <name evidence="3" type="ORF">R3P38DRAFT_3255394</name>
</gene>
<evidence type="ECO:0000259" key="2">
    <source>
        <dbReference type="Pfam" id="PF12937"/>
    </source>
</evidence>
<accession>A0AAW0DNF9</accession>
<dbReference type="Gene3D" id="1.20.1280.50">
    <property type="match status" value="1"/>
</dbReference>
<dbReference type="AlphaFoldDB" id="A0AAW0DNF9"/>
<dbReference type="Proteomes" id="UP001362999">
    <property type="component" value="Unassembled WGS sequence"/>
</dbReference>
<evidence type="ECO:0000256" key="1">
    <source>
        <dbReference type="SAM" id="Coils"/>
    </source>
</evidence>
<feature type="domain" description="F-box" evidence="2">
    <location>
        <begin position="64"/>
        <end position="120"/>
    </location>
</feature>
<keyword evidence="1" id="KW-0175">Coiled coil</keyword>
<evidence type="ECO:0000313" key="4">
    <source>
        <dbReference type="Proteomes" id="UP001362999"/>
    </source>
</evidence>
<dbReference type="Pfam" id="PF12937">
    <property type="entry name" value="F-box-like"/>
    <property type="match status" value="1"/>
</dbReference>
<protein>
    <submittedName>
        <fullName evidence="3">F-box domain-containing protein</fullName>
    </submittedName>
</protein>
<keyword evidence="4" id="KW-1185">Reference proteome</keyword>
<comment type="caution">
    <text evidence="3">The sequence shown here is derived from an EMBL/GenBank/DDBJ whole genome shotgun (WGS) entry which is preliminary data.</text>
</comment>
<dbReference type="InterPro" id="IPR001810">
    <property type="entry name" value="F-box_dom"/>
</dbReference>
<organism evidence="3 4">
    <name type="scientific">Favolaschia claudopus</name>
    <dbReference type="NCBI Taxonomy" id="2862362"/>
    <lineage>
        <taxon>Eukaryota</taxon>
        <taxon>Fungi</taxon>
        <taxon>Dikarya</taxon>
        <taxon>Basidiomycota</taxon>
        <taxon>Agaricomycotina</taxon>
        <taxon>Agaricomycetes</taxon>
        <taxon>Agaricomycetidae</taxon>
        <taxon>Agaricales</taxon>
        <taxon>Marasmiineae</taxon>
        <taxon>Mycenaceae</taxon>
        <taxon>Favolaschia</taxon>
    </lineage>
</organism>